<comment type="caution">
    <text evidence="1">The sequence shown here is derived from an EMBL/GenBank/DDBJ whole genome shotgun (WGS) entry which is preliminary data.</text>
</comment>
<accession>A0A8X7CB09</accession>
<dbReference type="Proteomes" id="UP000886998">
    <property type="component" value="Unassembled WGS sequence"/>
</dbReference>
<evidence type="ECO:0000313" key="1">
    <source>
        <dbReference type="EMBL" id="GFY64699.1"/>
    </source>
</evidence>
<reference evidence="1" key="1">
    <citation type="submission" date="2020-08" db="EMBL/GenBank/DDBJ databases">
        <title>Multicomponent nature underlies the extraordinary mechanical properties of spider dragline silk.</title>
        <authorList>
            <person name="Kono N."/>
            <person name="Nakamura H."/>
            <person name="Mori M."/>
            <person name="Yoshida Y."/>
            <person name="Ohtoshi R."/>
            <person name="Malay A.D."/>
            <person name="Moran D.A.P."/>
            <person name="Tomita M."/>
            <person name="Numata K."/>
            <person name="Arakawa K."/>
        </authorList>
    </citation>
    <scope>NUCLEOTIDE SEQUENCE</scope>
</reference>
<sequence>MLPDLGKILKEDALMPLCQVGYCIHRQRFEGDILDLVLSRDLADVQLGNDFADFLRGGERKVGCGVAVQKIPNYPVHLVYVIVLIRGSIFGD</sequence>
<gene>
    <name evidence="1" type="ORF">TNIN_160351</name>
</gene>
<proteinExistence type="predicted"/>
<keyword evidence="2" id="KW-1185">Reference proteome</keyword>
<name>A0A8X7CB09_9ARAC</name>
<protein>
    <submittedName>
        <fullName evidence="1">Uncharacterized protein</fullName>
    </submittedName>
</protein>
<organism evidence="1 2">
    <name type="scientific">Trichonephila inaurata madagascariensis</name>
    <dbReference type="NCBI Taxonomy" id="2747483"/>
    <lineage>
        <taxon>Eukaryota</taxon>
        <taxon>Metazoa</taxon>
        <taxon>Ecdysozoa</taxon>
        <taxon>Arthropoda</taxon>
        <taxon>Chelicerata</taxon>
        <taxon>Arachnida</taxon>
        <taxon>Araneae</taxon>
        <taxon>Araneomorphae</taxon>
        <taxon>Entelegynae</taxon>
        <taxon>Araneoidea</taxon>
        <taxon>Nephilidae</taxon>
        <taxon>Trichonephila</taxon>
        <taxon>Trichonephila inaurata</taxon>
    </lineage>
</organism>
<dbReference type="EMBL" id="BMAV01015356">
    <property type="protein sequence ID" value="GFY64699.1"/>
    <property type="molecule type" value="Genomic_DNA"/>
</dbReference>
<evidence type="ECO:0000313" key="2">
    <source>
        <dbReference type="Proteomes" id="UP000886998"/>
    </source>
</evidence>
<dbReference type="AlphaFoldDB" id="A0A8X7CB09"/>